<feature type="domain" description="Acyl-CoA oxidase/dehydrogenase middle" evidence="8">
    <location>
        <begin position="143"/>
        <end position="244"/>
    </location>
</feature>
<dbReference type="AlphaFoldDB" id="A0A0A0NUI5"/>
<gene>
    <name evidence="9" type="ORF">D3C57_150575</name>
</gene>
<dbReference type="SUPFAM" id="SSF47203">
    <property type="entry name" value="Acyl-CoA dehydrogenase C-terminal domain-like"/>
    <property type="match status" value="1"/>
</dbReference>
<dbReference type="EMBL" id="QYCY01000004">
    <property type="protein sequence ID" value="RLV72960.1"/>
    <property type="molecule type" value="Genomic_DNA"/>
</dbReference>
<dbReference type="Pfam" id="PF00441">
    <property type="entry name" value="Acyl-CoA_dh_1"/>
    <property type="match status" value="1"/>
</dbReference>
<evidence type="ECO:0000256" key="2">
    <source>
        <dbReference type="ARBA" id="ARBA00009347"/>
    </source>
</evidence>
<dbReference type="InterPro" id="IPR009100">
    <property type="entry name" value="AcylCoA_DH/oxidase_NM_dom_sf"/>
</dbReference>
<evidence type="ECO:0008006" key="11">
    <source>
        <dbReference type="Google" id="ProtNLM"/>
    </source>
</evidence>
<keyword evidence="3 6" id="KW-0285">Flavoprotein</keyword>
<accession>A0A0A0NUI5</accession>
<keyword evidence="5 6" id="KW-0560">Oxidoreductase</keyword>
<dbReference type="Gene3D" id="1.20.140.10">
    <property type="entry name" value="Butyryl-CoA Dehydrogenase, subunit A, domain 3"/>
    <property type="match status" value="1"/>
</dbReference>
<dbReference type="Gene3D" id="1.10.540.10">
    <property type="entry name" value="Acyl-CoA dehydrogenase/oxidase, N-terminal domain"/>
    <property type="match status" value="1"/>
</dbReference>
<dbReference type="FunFam" id="2.40.110.10:FF:000002">
    <property type="entry name" value="Acyl-CoA dehydrogenase fadE12"/>
    <property type="match status" value="1"/>
</dbReference>
<dbReference type="RefSeq" id="WP_020873689.1">
    <property type="nucleotide sequence ID" value="NC_022785.1"/>
</dbReference>
<dbReference type="Pfam" id="PF02770">
    <property type="entry name" value="Acyl-CoA_dh_M"/>
    <property type="match status" value="1"/>
</dbReference>
<dbReference type="eggNOG" id="COG1960">
    <property type="taxonomic scope" value="Bacteria"/>
</dbReference>
<dbReference type="KEGG" id="src:M271_44200"/>
<dbReference type="HOGENOM" id="CLU_018204_1_2_11"/>
<dbReference type="Gene3D" id="2.40.110.10">
    <property type="entry name" value="Butyryl-CoA Dehydrogenase, subunit A, domain 2"/>
    <property type="match status" value="1"/>
</dbReference>
<dbReference type="GO" id="GO:0005737">
    <property type="term" value="C:cytoplasm"/>
    <property type="evidence" value="ECO:0007669"/>
    <property type="project" value="TreeGrafter"/>
</dbReference>
<dbReference type="STRING" id="1343740.M271_44200"/>
<dbReference type="Proteomes" id="UP000281594">
    <property type="component" value="Unassembled WGS sequence"/>
</dbReference>
<evidence type="ECO:0000259" key="8">
    <source>
        <dbReference type="Pfam" id="PF02770"/>
    </source>
</evidence>
<dbReference type="InterPro" id="IPR037069">
    <property type="entry name" value="AcylCoA_DH/ox_N_sf"/>
</dbReference>
<evidence type="ECO:0000256" key="6">
    <source>
        <dbReference type="RuleBase" id="RU362125"/>
    </source>
</evidence>
<sequence length="432" mass="46884">MDFTPDKRSAALHENLVDFMHTRVLPAEERFVEPHFAPGSAVPPGVPETGWGRPPVMAELRSEARDRGLWNLFLPHSPLGAGLTNLQYAPLAEVTGWSPLVAPEALNCAAPDTGNMELLSLFGTPEQQERWLGPLLDARIRSAYCMTEPAVASSDAANIATRARRDGDEYVLNGRKWWSTGALAPECELLVVLAVTDPDTEPRRRQSILLVPRDTPGVRVVRGLSVFGFTDASHGGHAEVVFDDARIPVANILGAEGDGGRLAQARLGPGRIHHCMRLVGMAERALQLMCRRAGERSAFGQPLAGHGAVLESIAEARVRIDQLRLMVLHAAWLIDERGARAARTEISAIKVAAPRTAEWVIDQAIQVHGAAGMAQDLPLATLWAQARGLRFADGPDEVHRMVLGRRELRRQADLCQAGHEGVTTIPSWGGAQ</sequence>
<evidence type="ECO:0000313" key="10">
    <source>
        <dbReference type="Proteomes" id="UP000281594"/>
    </source>
</evidence>
<reference evidence="9 10" key="1">
    <citation type="journal article" date="2018" name="J. Biol. Chem.">
        <title>Discovery of the actinoplanic acid pathway in Streptomyces rapamycinicus reveals a genetically conserved synergism with rapamycin.</title>
        <authorList>
            <person name="Mrak P."/>
            <person name="Krastel P."/>
            <person name="Pivk Lukancic P."/>
            <person name="Tao J."/>
            <person name="Pistorius D."/>
            <person name="Moore C.M."/>
        </authorList>
    </citation>
    <scope>NUCLEOTIDE SEQUENCE [LARGE SCALE GENOMIC DNA]</scope>
    <source>
        <strain evidence="9 10">NRRL 5491</strain>
    </source>
</reference>
<dbReference type="GO" id="GO:0050660">
    <property type="term" value="F:flavin adenine dinucleotide binding"/>
    <property type="evidence" value="ECO:0007669"/>
    <property type="project" value="InterPro"/>
</dbReference>
<dbReference type="InterPro" id="IPR050741">
    <property type="entry name" value="Acyl-CoA_dehydrogenase"/>
</dbReference>
<comment type="similarity">
    <text evidence="2 6">Belongs to the acyl-CoA dehydrogenase family.</text>
</comment>
<dbReference type="InterPro" id="IPR009075">
    <property type="entry name" value="AcylCo_DH/oxidase_C"/>
</dbReference>
<evidence type="ECO:0000256" key="1">
    <source>
        <dbReference type="ARBA" id="ARBA00001974"/>
    </source>
</evidence>
<dbReference type="InterPro" id="IPR006091">
    <property type="entry name" value="Acyl-CoA_Oxase/DH_mid-dom"/>
</dbReference>
<evidence type="ECO:0000256" key="5">
    <source>
        <dbReference type="ARBA" id="ARBA00023002"/>
    </source>
</evidence>
<feature type="domain" description="Acyl-CoA dehydrogenase/oxidase C-terminal" evidence="7">
    <location>
        <begin position="257"/>
        <end position="406"/>
    </location>
</feature>
<dbReference type="PANTHER" id="PTHR48083">
    <property type="entry name" value="MEDIUM-CHAIN SPECIFIC ACYL-COA DEHYDROGENASE, MITOCHONDRIAL-RELATED"/>
    <property type="match status" value="1"/>
</dbReference>
<dbReference type="GO" id="GO:0003995">
    <property type="term" value="F:acyl-CoA dehydrogenase activity"/>
    <property type="evidence" value="ECO:0007669"/>
    <property type="project" value="TreeGrafter"/>
</dbReference>
<keyword evidence="4 6" id="KW-0274">FAD</keyword>
<dbReference type="PANTHER" id="PTHR48083:SF13">
    <property type="entry name" value="ACYL-COA DEHYDROGENASE FAMILY MEMBER 11"/>
    <property type="match status" value="1"/>
</dbReference>
<name>A0A0A0NUI5_STRRN</name>
<comment type="caution">
    <text evidence="9">The sequence shown here is derived from an EMBL/GenBank/DDBJ whole genome shotgun (WGS) entry which is preliminary data.</text>
</comment>
<dbReference type="SUPFAM" id="SSF56645">
    <property type="entry name" value="Acyl-CoA dehydrogenase NM domain-like"/>
    <property type="match status" value="1"/>
</dbReference>
<evidence type="ECO:0000259" key="7">
    <source>
        <dbReference type="Pfam" id="PF00441"/>
    </source>
</evidence>
<protein>
    <recommendedName>
        <fullName evidence="11">Acyl-CoA dehydrogenase</fullName>
    </recommendedName>
</protein>
<dbReference type="InterPro" id="IPR036250">
    <property type="entry name" value="AcylCo_DH-like_C"/>
</dbReference>
<dbReference type="GO" id="GO:0033539">
    <property type="term" value="P:fatty acid beta-oxidation using acyl-CoA dehydrogenase"/>
    <property type="evidence" value="ECO:0007669"/>
    <property type="project" value="TreeGrafter"/>
</dbReference>
<evidence type="ECO:0000256" key="3">
    <source>
        <dbReference type="ARBA" id="ARBA00022630"/>
    </source>
</evidence>
<proteinExistence type="inferred from homology"/>
<evidence type="ECO:0000256" key="4">
    <source>
        <dbReference type="ARBA" id="ARBA00022827"/>
    </source>
</evidence>
<evidence type="ECO:0000313" key="9">
    <source>
        <dbReference type="EMBL" id="RLV72960.1"/>
    </source>
</evidence>
<comment type="cofactor">
    <cofactor evidence="1 6">
        <name>FAD</name>
        <dbReference type="ChEBI" id="CHEBI:57692"/>
    </cofactor>
</comment>
<dbReference type="InterPro" id="IPR046373">
    <property type="entry name" value="Acyl-CoA_Oxase/DH_mid-dom_sf"/>
</dbReference>
<organism evidence="9 10">
    <name type="scientific">Streptomyces rapamycinicus (strain ATCC 29253 / DSM 41530 / NRRL 5491 / AYB-994)</name>
    <name type="common">Streptomyces hygroscopicus (strain ATCC 29253)</name>
    <dbReference type="NCBI Taxonomy" id="1343740"/>
    <lineage>
        <taxon>Bacteria</taxon>
        <taxon>Bacillati</taxon>
        <taxon>Actinomycetota</taxon>
        <taxon>Actinomycetes</taxon>
        <taxon>Kitasatosporales</taxon>
        <taxon>Streptomycetaceae</taxon>
        <taxon>Streptomyces</taxon>
        <taxon>Streptomyces violaceusniger group</taxon>
    </lineage>
</organism>